<comment type="caution">
    <text evidence="2">The sequence shown here is derived from an EMBL/GenBank/DDBJ whole genome shotgun (WGS) entry which is preliminary data.</text>
</comment>
<name>A0A5B6WQ19_9ROSI</name>
<dbReference type="SUPFAM" id="SSF56672">
    <property type="entry name" value="DNA/RNA polymerases"/>
    <property type="match status" value="1"/>
</dbReference>
<dbReference type="OrthoDB" id="1749844at2759"/>
<dbReference type="Gene3D" id="3.10.10.10">
    <property type="entry name" value="HIV Type 1 Reverse Transcriptase, subunit A, domain 1"/>
    <property type="match status" value="1"/>
</dbReference>
<dbReference type="InterPro" id="IPR043128">
    <property type="entry name" value="Rev_trsase/Diguanyl_cyclase"/>
</dbReference>
<feature type="region of interest" description="Disordered" evidence="1">
    <location>
        <begin position="31"/>
        <end position="68"/>
    </location>
</feature>
<dbReference type="Pfam" id="PF08284">
    <property type="entry name" value="RVP_2"/>
    <property type="match status" value="1"/>
</dbReference>
<dbReference type="AlphaFoldDB" id="A0A5B6WQ19"/>
<organism evidence="2 3">
    <name type="scientific">Gossypium australe</name>
    <dbReference type="NCBI Taxonomy" id="47621"/>
    <lineage>
        <taxon>Eukaryota</taxon>
        <taxon>Viridiplantae</taxon>
        <taxon>Streptophyta</taxon>
        <taxon>Embryophyta</taxon>
        <taxon>Tracheophyta</taxon>
        <taxon>Spermatophyta</taxon>
        <taxon>Magnoliopsida</taxon>
        <taxon>eudicotyledons</taxon>
        <taxon>Gunneridae</taxon>
        <taxon>Pentapetalae</taxon>
        <taxon>rosids</taxon>
        <taxon>malvids</taxon>
        <taxon>Malvales</taxon>
        <taxon>Malvaceae</taxon>
        <taxon>Malvoideae</taxon>
        <taxon>Gossypium</taxon>
    </lineage>
</organism>
<evidence type="ECO:0000313" key="2">
    <source>
        <dbReference type="EMBL" id="KAA3483047.1"/>
    </source>
</evidence>
<dbReference type="Gene3D" id="2.40.70.10">
    <property type="entry name" value="Acid Proteases"/>
    <property type="match status" value="1"/>
</dbReference>
<feature type="compositionally biased region" description="Polar residues" evidence="1">
    <location>
        <begin position="31"/>
        <end position="46"/>
    </location>
</feature>
<dbReference type="InterPro" id="IPR021109">
    <property type="entry name" value="Peptidase_aspartic_dom_sf"/>
</dbReference>
<proteinExistence type="predicted"/>
<keyword evidence="3" id="KW-1185">Reference proteome</keyword>
<accession>A0A5B6WQ19</accession>
<reference evidence="3" key="1">
    <citation type="journal article" date="2019" name="Plant Biotechnol. J.">
        <title>Genome sequencing of the Australian wild diploid species Gossypium australe highlights disease resistance and delayed gland morphogenesis.</title>
        <authorList>
            <person name="Cai Y."/>
            <person name="Cai X."/>
            <person name="Wang Q."/>
            <person name="Wang P."/>
            <person name="Zhang Y."/>
            <person name="Cai C."/>
            <person name="Xu Y."/>
            <person name="Wang K."/>
            <person name="Zhou Z."/>
            <person name="Wang C."/>
            <person name="Geng S."/>
            <person name="Li B."/>
            <person name="Dong Q."/>
            <person name="Hou Y."/>
            <person name="Wang H."/>
            <person name="Ai P."/>
            <person name="Liu Z."/>
            <person name="Yi F."/>
            <person name="Sun M."/>
            <person name="An G."/>
            <person name="Cheng J."/>
            <person name="Zhang Y."/>
            <person name="Shi Q."/>
            <person name="Xie Y."/>
            <person name="Shi X."/>
            <person name="Chang Y."/>
            <person name="Huang F."/>
            <person name="Chen Y."/>
            <person name="Hong S."/>
            <person name="Mi L."/>
            <person name="Sun Q."/>
            <person name="Zhang L."/>
            <person name="Zhou B."/>
            <person name="Peng R."/>
            <person name="Zhang X."/>
            <person name="Liu F."/>
        </authorList>
    </citation>
    <scope>NUCLEOTIDE SEQUENCE [LARGE SCALE GENOMIC DNA]</scope>
    <source>
        <strain evidence="3">cv. PA1801</strain>
    </source>
</reference>
<gene>
    <name evidence="2" type="ORF">EPI10_005245</name>
</gene>
<protein>
    <submittedName>
        <fullName evidence="2">DNA/RNA polymerases superfamily protein</fullName>
    </submittedName>
</protein>
<evidence type="ECO:0000256" key="1">
    <source>
        <dbReference type="SAM" id="MobiDB-lite"/>
    </source>
</evidence>
<dbReference type="EMBL" id="SMMG02000002">
    <property type="protein sequence ID" value="KAA3483047.1"/>
    <property type="molecule type" value="Genomic_DNA"/>
</dbReference>
<sequence>MLREPFLFVTNAIKGNLVSVDQSRELVSIKQNDFSNQSNKPEATSQRGRRSGNARNTAPGRGKNIEMNERSEVRKPTKAYAIRAREEANAQTLFQIVFIEYIIRGYDFPTSLMLLPFDDFDIILGMDRLSRHDAIVNGVDCITNVISTLTAQKLIKRGCEAYLTYVLDLKMIESKIKQVPVVKEYANVFLHELPRLPPTREVEFVIEHVPGPTLISITSYKMVLTGLKALKVQLQELLDHRCSRPSVSPWGAPVLLVKKKAGSNNVFKDRLELGVKEQDVLKTTVETRYGHYEFLVMPFGLTNALATFMDLMNRVKCEFWLREVDFWGHVISGDGIRVDLNKVSTIVEWKILKNISEVRSFLGLAGYYQ</sequence>
<dbReference type="Gene3D" id="3.30.70.270">
    <property type="match status" value="1"/>
</dbReference>
<dbReference type="InterPro" id="IPR043502">
    <property type="entry name" value="DNA/RNA_pol_sf"/>
</dbReference>
<dbReference type="PANTHER" id="PTHR24559:SF444">
    <property type="entry name" value="REVERSE TRANSCRIPTASE DOMAIN-CONTAINING PROTEIN"/>
    <property type="match status" value="1"/>
</dbReference>
<dbReference type="PANTHER" id="PTHR24559">
    <property type="entry name" value="TRANSPOSON TY3-I GAG-POL POLYPROTEIN"/>
    <property type="match status" value="1"/>
</dbReference>
<dbReference type="InterPro" id="IPR053134">
    <property type="entry name" value="RNA-dir_DNA_polymerase"/>
</dbReference>
<dbReference type="Proteomes" id="UP000325315">
    <property type="component" value="Unassembled WGS sequence"/>
</dbReference>
<evidence type="ECO:0000313" key="3">
    <source>
        <dbReference type="Proteomes" id="UP000325315"/>
    </source>
</evidence>